<evidence type="ECO:0000259" key="7">
    <source>
        <dbReference type="PROSITE" id="PS51898"/>
    </source>
</evidence>
<dbReference type="GO" id="GO:0015074">
    <property type="term" value="P:DNA integration"/>
    <property type="evidence" value="ECO:0007669"/>
    <property type="project" value="UniProtKB-KW"/>
</dbReference>
<evidence type="ECO:0000256" key="6">
    <source>
        <dbReference type="SAM" id="MobiDB-lite"/>
    </source>
</evidence>
<feature type="domain" description="Core-binding (CB)" evidence="8">
    <location>
        <begin position="89"/>
        <end position="170"/>
    </location>
</feature>
<dbReference type="AlphaFoldDB" id="A0AAU8MVX1"/>
<evidence type="ECO:0000259" key="8">
    <source>
        <dbReference type="PROSITE" id="PS51900"/>
    </source>
</evidence>
<dbReference type="InterPro" id="IPR013762">
    <property type="entry name" value="Integrase-like_cat_sf"/>
</dbReference>
<dbReference type="Pfam" id="PF00589">
    <property type="entry name" value="Phage_integrase"/>
    <property type="match status" value="1"/>
</dbReference>
<reference evidence="9" key="1">
    <citation type="submission" date="2024-06" db="EMBL/GenBank/DDBJ databases">
        <authorList>
            <person name="Li S."/>
        </authorList>
    </citation>
    <scope>NUCLEOTIDE SEQUENCE</scope>
    <source>
        <strain evidence="9">SR10</strain>
    </source>
</reference>
<dbReference type="EMBL" id="CP159925">
    <property type="protein sequence ID" value="XCO74984.1"/>
    <property type="molecule type" value="Genomic_DNA"/>
</dbReference>
<dbReference type="CDD" id="cd00796">
    <property type="entry name" value="INT_Rci_Hp1_C"/>
    <property type="match status" value="1"/>
</dbReference>
<dbReference type="InterPro" id="IPR010998">
    <property type="entry name" value="Integrase_recombinase_N"/>
</dbReference>
<keyword evidence="3 5" id="KW-0238">DNA-binding</keyword>
<evidence type="ECO:0000256" key="1">
    <source>
        <dbReference type="ARBA" id="ARBA00008857"/>
    </source>
</evidence>
<dbReference type="InterPro" id="IPR044068">
    <property type="entry name" value="CB"/>
</dbReference>
<organism evidence="9">
    <name type="scientific">Lysobacter firmicutimachus</name>
    <dbReference type="NCBI Taxonomy" id="1792846"/>
    <lineage>
        <taxon>Bacteria</taxon>
        <taxon>Pseudomonadati</taxon>
        <taxon>Pseudomonadota</taxon>
        <taxon>Gammaproteobacteria</taxon>
        <taxon>Lysobacterales</taxon>
        <taxon>Lysobacteraceae</taxon>
        <taxon>Lysobacter</taxon>
    </lineage>
</organism>
<dbReference type="Gene3D" id="1.10.443.10">
    <property type="entry name" value="Intergrase catalytic core"/>
    <property type="match status" value="1"/>
</dbReference>
<dbReference type="GO" id="GO:0003677">
    <property type="term" value="F:DNA binding"/>
    <property type="evidence" value="ECO:0007669"/>
    <property type="project" value="UniProtKB-UniRule"/>
</dbReference>
<dbReference type="InterPro" id="IPR011010">
    <property type="entry name" value="DNA_brk_join_enz"/>
</dbReference>
<feature type="region of interest" description="Disordered" evidence="6">
    <location>
        <begin position="370"/>
        <end position="394"/>
    </location>
</feature>
<feature type="compositionally biased region" description="Basic and acidic residues" evidence="6">
    <location>
        <begin position="380"/>
        <end position="394"/>
    </location>
</feature>
<evidence type="ECO:0000256" key="3">
    <source>
        <dbReference type="ARBA" id="ARBA00023125"/>
    </source>
</evidence>
<protein>
    <submittedName>
        <fullName evidence="9">Site-specific integrase</fullName>
    </submittedName>
</protein>
<dbReference type="RefSeq" id="WP_363797820.1">
    <property type="nucleotide sequence ID" value="NZ_CP159925.1"/>
</dbReference>
<sequence length="394" mass="43684">MTAFAKLSRPALRALKPGASITEHGITYTKLPSGDGRWSVNVMVARARHHQVVGTESEGFTRTQAEELVARLKVAKREKSHGVRKARAVTFRDAAKFYLDHLEATGGKDIPKKRQRLTLHLNRLLGSIQLATLTQTDLRRYSAARAKEGATPGTVNRELAVVSHLLRLAGDAEELALLPGLPFRVPRLKEPEGKPVYLKPAEMAKLLEAAARDENEHVLAFSMVGLHTGMRLSSILRIRLDEVDIDRRVIWIDRDKAGERQQPITADLAAFLKTYMRKQQGPWLFPSVRSGTGHATNVYKAFRRSVKAAGLAAVITPHKMRHTMATNAAHAGVDAPTLQAMGGWKSRRMVERYTHAGAMTDAMDKLSAAYNPPAKKAARRREVTPELRKTRAKS</sequence>
<dbReference type="InterPro" id="IPR002104">
    <property type="entry name" value="Integrase_catalytic"/>
</dbReference>
<dbReference type="GO" id="GO:0006310">
    <property type="term" value="P:DNA recombination"/>
    <property type="evidence" value="ECO:0007669"/>
    <property type="project" value="UniProtKB-KW"/>
</dbReference>
<name>A0AAU8MVX1_9GAMM</name>
<dbReference type="Gene3D" id="1.10.150.130">
    <property type="match status" value="1"/>
</dbReference>
<gene>
    <name evidence="9" type="ORF">ABU614_21955</name>
</gene>
<keyword evidence="4" id="KW-0233">DNA recombination</keyword>
<feature type="domain" description="Tyr recombinase" evidence="7">
    <location>
        <begin position="193"/>
        <end position="371"/>
    </location>
</feature>
<evidence type="ECO:0000256" key="2">
    <source>
        <dbReference type="ARBA" id="ARBA00022908"/>
    </source>
</evidence>
<accession>A0AAU8MVX1</accession>
<dbReference type="PROSITE" id="PS51900">
    <property type="entry name" value="CB"/>
    <property type="match status" value="1"/>
</dbReference>
<evidence type="ECO:0000256" key="4">
    <source>
        <dbReference type="ARBA" id="ARBA00023172"/>
    </source>
</evidence>
<proteinExistence type="inferred from homology"/>
<evidence type="ECO:0000313" key="9">
    <source>
        <dbReference type="EMBL" id="XCO74984.1"/>
    </source>
</evidence>
<dbReference type="PANTHER" id="PTHR30349">
    <property type="entry name" value="PHAGE INTEGRASE-RELATED"/>
    <property type="match status" value="1"/>
</dbReference>
<dbReference type="InterPro" id="IPR050090">
    <property type="entry name" value="Tyrosine_recombinase_XerCD"/>
</dbReference>
<dbReference type="PANTHER" id="PTHR30349:SF64">
    <property type="entry name" value="PROPHAGE INTEGRASE INTD-RELATED"/>
    <property type="match status" value="1"/>
</dbReference>
<keyword evidence="2" id="KW-0229">DNA integration</keyword>
<dbReference type="PROSITE" id="PS51898">
    <property type="entry name" value="TYR_RECOMBINASE"/>
    <property type="match status" value="1"/>
</dbReference>
<evidence type="ECO:0000256" key="5">
    <source>
        <dbReference type="PROSITE-ProRule" id="PRU01248"/>
    </source>
</evidence>
<dbReference type="SUPFAM" id="SSF56349">
    <property type="entry name" value="DNA breaking-rejoining enzymes"/>
    <property type="match status" value="1"/>
</dbReference>
<comment type="similarity">
    <text evidence="1">Belongs to the 'phage' integrase family.</text>
</comment>